<name>A0ABS6K5W9_9FIRM</name>
<organism evidence="6 7">
    <name type="scientific">Diplocloster modestus</name>
    <dbReference type="NCBI Taxonomy" id="2850322"/>
    <lineage>
        <taxon>Bacteria</taxon>
        <taxon>Bacillati</taxon>
        <taxon>Bacillota</taxon>
        <taxon>Clostridia</taxon>
        <taxon>Lachnospirales</taxon>
        <taxon>Lachnospiraceae</taxon>
        <taxon>Diplocloster</taxon>
    </lineage>
</organism>
<dbReference type="PANTHER" id="PTHR30036:SF7">
    <property type="entry name" value="ABC TRANSPORTER PERIPLASMIC-BINDING PROTEIN YPHF"/>
    <property type="match status" value="1"/>
</dbReference>
<dbReference type="SUPFAM" id="SSF53822">
    <property type="entry name" value="Periplasmic binding protein-like I"/>
    <property type="match status" value="1"/>
</dbReference>
<evidence type="ECO:0000256" key="2">
    <source>
        <dbReference type="ARBA" id="ARBA00007639"/>
    </source>
</evidence>
<feature type="region of interest" description="Disordered" evidence="3">
    <location>
        <begin position="24"/>
        <end position="66"/>
    </location>
</feature>
<feature type="chain" id="PRO_5046818364" evidence="4">
    <location>
        <begin position="19"/>
        <end position="349"/>
    </location>
</feature>
<evidence type="ECO:0000259" key="5">
    <source>
        <dbReference type="Pfam" id="PF13407"/>
    </source>
</evidence>
<feature type="domain" description="Periplasmic binding protein" evidence="5">
    <location>
        <begin position="82"/>
        <end position="327"/>
    </location>
</feature>
<evidence type="ECO:0000256" key="1">
    <source>
        <dbReference type="ARBA" id="ARBA00004196"/>
    </source>
</evidence>
<dbReference type="Proteomes" id="UP001314681">
    <property type="component" value="Unassembled WGS sequence"/>
</dbReference>
<evidence type="ECO:0000256" key="3">
    <source>
        <dbReference type="SAM" id="MobiDB-lite"/>
    </source>
</evidence>
<protein>
    <submittedName>
        <fullName evidence="6">Sugar ABC transporter substrate-binding protein</fullName>
    </submittedName>
</protein>
<dbReference type="Pfam" id="PF13407">
    <property type="entry name" value="Peripla_BP_4"/>
    <property type="match status" value="1"/>
</dbReference>
<dbReference type="InterPro" id="IPR028082">
    <property type="entry name" value="Peripla_BP_I"/>
</dbReference>
<keyword evidence="7" id="KW-1185">Reference proteome</keyword>
<feature type="compositionally biased region" description="Basic and acidic residues" evidence="3">
    <location>
        <begin position="24"/>
        <end position="40"/>
    </location>
</feature>
<keyword evidence="4" id="KW-0732">Signal</keyword>
<evidence type="ECO:0000313" key="7">
    <source>
        <dbReference type="Proteomes" id="UP001314681"/>
    </source>
</evidence>
<dbReference type="InterPro" id="IPR025997">
    <property type="entry name" value="SBP_2_dom"/>
</dbReference>
<comment type="caution">
    <text evidence="6">The sequence shown here is derived from an EMBL/GenBank/DDBJ whole genome shotgun (WGS) entry which is preliminary data.</text>
</comment>
<sequence>MKKLFALLLSLVMVSSMAAGCGAKKDEGAQADAETTKQTEDGSGQTAPADGTAEDKPAEGAATDGQTAAGGEVKIAFLVLEANDWTQKYLEDAKAACQEYGYEYLEFNCKGDPQTQVDQIQTCISQGVTGIQIQASQNASVAPALKKAADQGIIITSLFNMEPELQMDDVLYYVVYGQYDAGRLVGEEIIKHADSGKAGIIGGTPGADNSMQRKQGFKDAVDGKLEIVAEIDASWDRAKAQTAAEDMITANPDLKVIFPIDDGMAVGVLEAVKAAGKEGEILIGSINGDPVGVEMVEGDEIVCTVAVGTKWYADKACEVVKQVLNGETVERTQVYVPEVITKDNVADYK</sequence>
<accession>A0ABS6K5W9</accession>
<reference evidence="6 7" key="1">
    <citation type="submission" date="2021-06" db="EMBL/GenBank/DDBJ databases">
        <title>Description of novel taxa of the family Lachnospiraceae.</title>
        <authorList>
            <person name="Chaplin A.V."/>
            <person name="Sokolova S.R."/>
            <person name="Pikina A.P."/>
            <person name="Korzhanova M."/>
            <person name="Belova V."/>
            <person name="Korostin D."/>
            <person name="Efimov B.A."/>
        </authorList>
    </citation>
    <scope>NUCLEOTIDE SEQUENCE [LARGE SCALE GENOMIC DNA]</scope>
    <source>
        <strain evidence="6 7">ASD4241</strain>
    </source>
</reference>
<feature type="signal peptide" evidence="4">
    <location>
        <begin position="1"/>
        <end position="18"/>
    </location>
</feature>
<dbReference type="RefSeq" id="WP_238726591.1">
    <property type="nucleotide sequence ID" value="NZ_JAHQCX010000004.1"/>
</dbReference>
<dbReference type="PANTHER" id="PTHR30036">
    <property type="entry name" value="D-XYLOSE-BINDING PERIPLASMIC PROTEIN"/>
    <property type="match status" value="1"/>
</dbReference>
<evidence type="ECO:0000256" key="4">
    <source>
        <dbReference type="SAM" id="SignalP"/>
    </source>
</evidence>
<gene>
    <name evidence="6" type="ORF">KTH90_07790</name>
</gene>
<evidence type="ECO:0000313" key="6">
    <source>
        <dbReference type="EMBL" id="MBU9725914.1"/>
    </source>
</evidence>
<comment type="subcellular location">
    <subcellularLocation>
        <location evidence="1">Cell envelope</location>
    </subcellularLocation>
</comment>
<dbReference type="PROSITE" id="PS51257">
    <property type="entry name" value="PROKAR_LIPOPROTEIN"/>
    <property type="match status" value="1"/>
</dbReference>
<dbReference type="EMBL" id="JAHQCX010000004">
    <property type="protein sequence ID" value="MBU9725914.1"/>
    <property type="molecule type" value="Genomic_DNA"/>
</dbReference>
<dbReference type="InterPro" id="IPR050555">
    <property type="entry name" value="Bact_Solute-Bind_Prot2"/>
</dbReference>
<dbReference type="CDD" id="cd01536">
    <property type="entry name" value="PBP1_ABC_sugar_binding-like"/>
    <property type="match status" value="1"/>
</dbReference>
<dbReference type="Gene3D" id="3.40.50.2300">
    <property type="match status" value="2"/>
</dbReference>
<proteinExistence type="inferred from homology"/>
<comment type="similarity">
    <text evidence="2">Belongs to the bacterial solute-binding protein 2 family.</text>
</comment>